<accession>A0A1W6B5Y3</accession>
<evidence type="ECO:0000313" key="2">
    <source>
        <dbReference type="EMBL" id="ARJ42447.1"/>
    </source>
</evidence>
<dbReference type="AlphaFoldDB" id="A0A1W6B5Y3"/>
<gene>
    <name evidence="2" type="ORF">B1H58_10710</name>
</gene>
<dbReference type="EMBL" id="CP019706">
    <property type="protein sequence ID" value="ARJ42447.1"/>
    <property type="molecule type" value="Genomic_DNA"/>
</dbReference>
<protein>
    <submittedName>
        <fullName evidence="2">Uncharacterized protein</fullName>
    </submittedName>
</protein>
<feature type="transmembrane region" description="Helical" evidence="1">
    <location>
        <begin position="36"/>
        <end position="54"/>
    </location>
</feature>
<dbReference type="Proteomes" id="UP000192900">
    <property type="component" value="Chromosome"/>
</dbReference>
<keyword evidence="1" id="KW-0812">Transmembrane</keyword>
<keyword evidence="1" id="KW-0472">Membrane</keyword>
<keyword evidence="3" id="KW-1185">Reference proteome</keyword>
<reference evidence="2 3" key="1">
    <citation type="submission" date="2017-02" db="EMBL/GenBank/DDBJ databases">
        <title>Complete genome sequence of the drought resistance-promoting endophyte Pantoea alhagi LTYR-11Z.</title>
        <authorList>
            <person name="Zhang L."/>
        </authorList>
    </citation>
    <scope>NUCLEOTIDE SEQUENCE [LARGE SCALE GENOMIC DNA]</scope>
    <source>
        <strain evidence="2 3">LTYR-11Z</strain>
    </source>
</reference>
<proteinExistence type="predicted"/>
<evidence type="ECO:0000256" key="1">
    <source>
        <dbReference type="SAM" id="Phobius"/>
    </source>
</evidence>
<feature type="transmembrane region" description="Helical" evidence="1">
    <location>
        <begin position="12"/>
        <end position="30"/>
    </location>
</feature>
<dbReference type="KEGG" id="palh:B1H58_10710"/>
<evidence type="ECO:0000313" key="3">
    <source>
        <dbReference type="Proteomes" id="UP000192900"/>
    </source>
</evidence>
<organism evidence="2 3">
    <name type="scientific">Pantoea alhagi</name>
    <dbReference type="NCBI Taxonomy" id="1891675"/>
    <lineage>
        <taxon>Bacteria</taxon>
        <taxon>Pseudomonadati</taxon>
        <taxon>Pseudomonadota</taxon>
        <taxon>Gammaproteobacteria</taxon>
        <taxon>Enterobacterales</taxon>
        <taxon>Erwiniaceae</taxon>
        <taxon>Pantoea</taxon>
    </lineage>
</organism>
<name>A0A1W6B5Y3_9GAMM</name>
<sequence length="63" mass="7073">MKSVMLNYAAKLLKGVRFFAFNLLILKIINSLSECGLFAFSAAFATLAVALMLLSRRITMLEW</sequence>
<keyword evidence="1" id="KW-1133">Transmembrane helix</keyword>